<keyword evidence="5" id="KW-1133">Transmembrane helix</keyword>
<feature type="domain" description="FAD/NAD(P)-binding" evidence="6">
    <location>
        <begin position="7"/>
        <end position="311"/>
    </location>
</feature>
<protein>
    <recommendedName>
        <fullName evidence="6">FAD/NAD(P)-binding domain-containing protein</fullName>
    </recommendedName>
</protein>
<evidence type="ECO:0000256" key="5">
    <source>
        <dbReference type="SAM" id="Phobius"/>
    </source>
</evidence>
<evidence type="ECO:0000259" key="6">
    <source>
        <dbReference type="Pfam" id="PF07992"/>
    </source>
</evidence>
<dbReference type="AlphaFoldDB" id="A0A9W8CIA0"/>
<dbReference type="Pfam" id="PF07992">
    <property type="entry name" value="Pyr_redox_2"/>
    <property type="match status" value="1"/>
</dbReference>
<proteinExistence type="inferred from homology"/>
<keyword evidence="5" id="KW-0472">Membrane</keyword>
<dbReference type="Gene3D" id="3.50.50.100">
    <property type="match status" value="1"/>
</dbReference>
<evidence type="ECO:0000256" key="3">
    <source>
        <dbReference type="ARBA" id="ARBA00022827"/>
    </source>
</evidence>
<comment type="similarity">
    <text evidence="1">Belongs to the FAD-dependent oxidoreductase family.</text>
</comment>
<dbReference type="SUPFAM" id="SSF51905">
    <property type="entry name" value="FAD/NAD(P)-binding domain"/>
    <property type="match status" value="2"/>
</dbReference>
<evidence type="ECO:0000313" key="8">
    <source>
        <dbReference type="Proteomes" id="UP001145021"/>
    </source>
</evidence>
<evidence type="ECO:0000256" key="2">
    <source>
        <dbReference type="ARBA" id="ARBA00022630"/>
    </source>
</evidence>
<organism evidence="7 8">
    <name type="scientific">Coemansia asiatica</name>
    <dbReference type="NCBI Taxonomy" id="1052880"/>
    <lineage>
        <taxon>Eukaryota</taxon>
        <taxon>Fungi</taxon>
        <taxon>Fungi incertae sedis</taxon>
        <taxon>Zoopagomycota</taxon>
        <taxon>Kickxellomycotina</taxon>
        <taxon>Kickxellomycetes</taxon>
        <taxon>Kickxellales</taxon>
        <taxon>Kickxellaceae</taxon>
        <taxon>Coemansia</taxon>
    </lineage>
</organism>
<comment type="caution">
    <text evidence="7">The sequence shown here is derived from an EMBL/GenBank/DDBJ whole genome shotgun (WGS) entry which is preliminary data.</text>
</comment>
<reference evidence="7" key="1">
    <citation type="submission" date="2022-07" db="EMBL/GenBank/DDBJ databases">
        <title>Phylogenomic reconstructions and comparative analyses of Kickxellomycotina fungi.</title>
        <authorList>
            <person name="Reynolds N.K."/>
            <person name="Stajich J.E."/>
            <person name="Barry K."/>
            <person name="Grigoriev I.V."/>
            <person name="Crous P."/>
            <person name="Smith M.E."/>
        </authorList>
    </citation>
    <scope>NUCLEOTIDE SEQUENCE</scope>
    <source>
        <strain evidence="7">NBRC 105413</strain>
    </source>
</reference>
<dbReference type="PANTHER" id="PTHR43735">
    <property type="entry name" value="APOPTOSIS-INDUCING FACTOR 1"/>
    <property type="match status" value="1"/>
</dbReference>
<keyword evidence="5" id="KW-0812">Transmembrane</keyword>
<keyword evidence="2" id="KW-0285">Flavoprotein</keyword>
<dbReference type="InterPro" id="IPR036188">
    <property type="entry name" value="FAD/NAD-bd_sf"/>
</dbReference>
<name>A0A9W8CIA0_9FUNG</name>
<dbReference type="GO" id="GO:0050660">
    <property type="term" value="F:flavin adenine dinucleotide binding"/>
    <property type="evidence" value="ECO:0007669"/>
    <property type="project" value="TreeGrafter"/>
</dbReference>
<feature type="transmembrane region" description="Helical" evidence="5">
    <location>
        <begin position="6"/>
        <end position="27"/>
    </location>
</feature>
<evidence type="ECO:0000256" key="4">
    <source>
        <dbReference type="ARBA" id="ARBA00023002"/>
    </source>
</evidence>
<dbReference type="EMBL" id="JANBOH010000327">
    <property type="protein sequence ID" value="KAJ1642865.1"/>
    <property type="molecule type" value="Genomic_DNA"/>
</dbReference>
<dbReference type="PRINTS" id="PR00368">
    <property type="entry name" value="FADPNR"/>
</dbReference>
<dbReference type="GO" id="GO:0005737">
    <property type="term" value="C:cytoplasm"/>
    <property type="evidence" value="ECO:0007669"/>
    <property type="project" value="TreeGrafter"/>
</dbReference>
<evidence type="ECO:0000313" key="7">
    <source>
        <dbReference type="EMBL" id="KAJ1642865.1"/>
    </source>
</evidence>
<evidence type="ECO:0000256" key="1">
    <source>
        <dbReference type="ARBA" id="ARBA00006442"/>
    </source>
</evidence>
<dbReference type="PRINTS" id="PR00469">
    <property type="entry name" value="PNDRDTASEII"/>
</dbReference>
<keyword evidence="4" id="KW-0560">Oxidoreductase</keyword>
<dbReference type="InterPro" id="IPR023753">
    <property type="entry name" value="FAD/NAD-binding_dom"/>
</dbReference>
<accession>A0A9W8CIA0</accession>
<dbReference type="PANTHER" id="PTHR43735:SF3">
    <property type="entry name" value="FERROPTOSIS SUPPRESSOR PROTEIN 1"/>
    <property type="match status" value="1"/>
</dbReference>
<dbReference type="GO" id="GO:0004174">
    <property type="term" value="F:electron-transferring-flavoprotein dehydrogenase activity"/>
    <property type="evidence" value="ECO:0007669"/>
    <property type="project" value="TreeGrafter"/>
</dbReference>
<gene>
    <name evidence="7" type="ORF">LPJ64_005321</name>
</gene>
<keyword evidence="3" id="KW-0274">FAD</keyword>
<dbReference type="Proteomes" id="UP001145021">
    <property type="component" value="Unassembled WGS sequence"/>
</dbReference>
<keyword evidence="8" id="KW-1185">Reference proteome</keyword>
<sequence>MSDREINVVIVGISIAGMTVAKAVAALSKQGYPNLRVTAIDKNEYYYHAIGAPRAVVDKEFSKKLLIPLKTLLRSSELDPEDPKHQFIQASVVSVTKNSVVLSDGQTIAFDYLVLSTGARNKVPAHYQGPTVADAQRHMSLINDNVQRAKDILIVGGGPVGVEIAGEIAFAFKDKNVTLVHSAERLLPLNFKPGLSNGAVDKLERLGVKVVLNERIGIPSDTKFDCSIRPLTLSGSSGAKYSSDLQILTTGITYESDYLRDLETALNVSLRHSNGSIKVKPTLQLDCDSMSNVFVPGDVNSLPAGAKYAVKAKEQAVSVASNLALMIKQGFDIDQKNAPDLSEYTGGEMNMILVPIGKELGVFQALGIAFGKSFVGNFMSSKMKAKDYFVSKFAAEFES</sequence>